<gene>
    <name evidence="8" type="ORF">AFIC_002595</name>
</gene>
<dbReference type="NCBIfam" id="TIGR00229">
    <property type="entry name" value="sensory_box"/>
    <property type="match status" value="2"/>
</dbReference>
<dbReference type="SUPFAM" id="SSF58104">
    <property type="entry name" value="Methyl-accepting chemotaxis protein (MCP) signaling domain"/>
    <property type="match status" value="1"/>
</dbReference>
<dbReference type="SMART" id="SM00283">
    <property type="entry name" value="MA"/>
    <property type="match status" value="1"/>
</dbReference>
<dbReference type="InterPro" id="IPR001610">
    <property type="entry name" value="PAC"/>
</dbReference>
<evidence type="ECO:0000313" key="8">
    <source>
        <dbReference type="EMBL" id="WEF51031.1"/>
    </source>
</evidence>
<dbReference type="InterPro" id="IPR000700">
    <property type="entry name" value="PAS-assoc_C"/>
</dbReference>
<dbReference type="InterPro" id="IPR000727">
    <property type="entry name" value="T_SNARE_dom"/>
</dbReference>
<accession>A0ABY8BNR8</accession>
<dbReference type="Gene3D" id="1.10.287.950">
    <property type="entry name" value="Methyl-accepting chemotaxis protein"/>
    <property type="match status" value="1"/>
</dbReference>
<dbReference type="InterPro" id="IPR000014">
    <property type="entry name" value="PAS"/>
</dbReference>
<evidence type="ECO:0000259" key="4">
    <source>
        <dbReference type="PROSITE" id="PS50111"/>
    </source>
</evidence>
<feature type="domain" description="PAS" evidence="5">
    <location>
        <begin position="146"/>
        <end position="176"/>
    </location>
</feature>
<dbReference type="PROSITE" id="PS50111">
    <property type="entry name" value="CHEMOTAXIS_TRANSDUC_2"/>
    <property type="match status" value="1"/>
</dbReference>
<dbReference type="Gene3D" id="3.30.450.20">
    <property type="entry name" value="PAS domain"/>
    <property type="match status" value="2"/>
</dbReference>
<evidence type="ECO:0000259" key="5">
    <source>
        <dbReference type="PROSITE" id="PS50112"/>
    </source>
</evidence>
<dbReference type="PROSITE" id="PS50112">
    <property type="entry name" value="PAS"/>
    <property type="match status" value="1"/>
</dbReference>
<evidence type="ECO:0000256" key="1">
    <source>
        <dbReference type="ARBA" id="ARBA00029447"/>
    </source>
</evidence>
<evidence type="ECO:0000259" key="7">
    <source>
        <dbReference type="PROSITE" id="PS50192"/>
    </source>
</evidence>
<feature type="domain" description="Methyl-accepting transducer" evidence="4">
    <location>
        <begin position="258"/>
        <end position="487"/>
    </location>
</feature>
<dbReference type="PROSITE" id="PS50113">
    <property type="entry name" value="PAC"/>
    <property type="match status" value="2"/>
</dbReference>
<organism evidence="8 9">
    <name type="scientific">Afipia carboxydohydrogena</name>
    <name type="common">Pseudomonas carboxydohydrogena</name>
    <dbReference type="NCBI Taxonomy" id="290"/>
    <lineage>
        <taxon>Bacteria</taxon>
        <taxon>Pseudomonadati</taxon>
        <taxon>Pseudomonadota</taxon>
        <taxon>Alphaproteobacteria</taxon>
        <taxon>Hyphomicrobiales</taxon>
        <taxon>Nitrobacteraceae</taxon>
        <taxon>Afipia</taxon>
    </lineage>
</organism>
<protein>
    <submittedName>
        <fullName evidence="8">PAS domain-containing methyl-accepting chemotaxis protein</fullName>
    </submittedName>
</protein>
<dbReference type="PROSITE" id="PS50192">
    <property type="entry name" value="T_SNARE"/>
    <property type="match status" value="1"/>
</dbReference>
<dbReference type="Pfam" id="PF08447">
    <property type="entry name" value="PAS_3"/>
    <property type="match status" value="2"/>
</dbReference>
<evidence type="ECO:0000313" key="9">
    <source>
        <dbReference type="Proteomes" id="UP001213907"/>
    </source>
</evidence>
<dbReference type="EMBL" id="CP113162">
    <property type="protein sequence ID" value="WEF51031.1"/>
    <property type="molecule type" value="Genomic_DNA"/>
</dbReference>
<reference evidence="8 9" key="1">
    <citation type="submission" date="2022-11" db="EMBL/GenBank/DDBJ databases">
        <authorList>
            <person name="Siebert D."/>
            <person name="Busche T."/>
            <person name="Saydam E."/>
            <person name="Kalinowski J."/>
            <person name="Ruckert C."/>
            <person name="Blombach B."/>
        </authorList>
    </citation>
    <scope>NUCLEOTIDE SEQUENCE [LARGE SCALE GENOMIC DNA]</scope>
    <source>
        <strain evidence="8 9">DSM 1083</strain>
    </source>
</reference>
<feature type="domain" description="PAC" evidence="6">
    <location>
        <begin position="205"/>
        <end position="257"/>
    </location>
</feature>
<dbReference type="InterPro" id="IPR004089">
    <property type="entry name" value="MCPsignal_dom"/>
</dbReference>
<evidence type="ECO:0000259" key="6">
    <source>
        <dbReference type="PROSITE" id="PS50113"/>
    </source>
</evidence>
<dbReference type="PANTHER" id="PTHR24422">
    <property type="entry name" value="CHEMOTAXIS PROTEIN METHYLTRANSFERASE"/>
    <property type="match status" value="1"/>
</dbReference>
<dbReference type="Proteomes" id="UP001213907">
    <property type="component" value="Chromosome"/>
</dbReference>
<dbReference type="InterPro" id="IPR004090">
    <property type="entry name" value="Chemotax_Me-accpt_rcpt"/>
</dbReference>
<feature type="domain" description="T-SNARE coiled-coil homology" evidence="7">
    <location>
        <begin position="420"/>
        <end position="472"/>
    </location>
</feature>
<evidence type="ECO:0000256" key="2">
    <source>
        <dbReference type="PROSITE-ProRule" id="PRU00284"/>
    </source>
</evidence>
<name>A0ABY8BNR8_AFICR</name>
<dbReference type="SMART" id="SM00086">
    <property type="entry name" value="PAC"/>
    <property type="match status" value="2"/>
</dbReference>
<dbReference type="CDD" id="cd00130">
    <property type="entry name" value="PAS"/>
    <property type="match status" value="2"/>
</dbReference>
<dbReference type="SMART" id="SM00091">
    <property type="entry name" value="PAS"/>
    <property type="match status" value="2"/>
</dbReference>
<evidence type="ECO:0000256" key="3">
    <source>
        <dbReference type="SAM" id="MobiDB-lite"/>
    </source>
</evidence>
<sequence>MMALFSFNHELSAKIDAVGRSQAVIEFNLDGTIITANENFLGALGYKLDEVQGKHHGMFVSEAERGSVAYREFWNRLRAGEFQSGEFMRNAKDGRSVWIRASYNPLFDRGGKPCKVIKFAFDITQQKMRSADYEGQIKAIHKSQAVIEFDLDGRVLTANDNFLAALGYTLEEIRGQHHGMFVDAAYRGGPDYREFWNALRRGEYQAGEFKRVGKDGRVVWIQASYNPIYGAGGELMKVVKFATDVTAQVEDRIRRGEIQTSIDGDLDLITGAVGETTGRITSVVGASTQTSSNMQAVASGAEELAASVGEISRQAANALDISMRAVKQANETGEIVSGLAAAAQKIGDVVKLINNIADQTNLLALNATIEAARAGEAGRGFAVVASEVKSLAAQTAKATDEISGQIAEVQSTTANAVTVIESITETISQVNEISSAIAASVEEQASVTQSISSNMQIAAKGVSEIDSSMKEIAEATRSVDDATRKVKEASRKLA</sequence>
<dbReference type="InterPro" id="IPR050903">
    <property type="entry name" value="Bact_Chemotaxis_MeTrfase"/>
</dbReference>
<dbReference type="PANTHER" id="PTHR24422:SF10">
    <property type="entry name" value="CHEMOTAXIS PROTEIN METHYLTRANSFERASE 2"/>
    <property type="match status" value="1"/>
</dbReference>
<feature type="region of interest" description="Disordered" evidence="3">
    <location>
        <begin position="475"/>
        <end position="494"/>
    </location>
</feature>
<dbReference type="Pfam" id="PF00015">
    <property type="entry name" value="MCPsignal"/>
    <property type="match status" value="1"/>
</dbReference>
<dbReference type="PRINTS" id="PR00260">
    <property type="entry name" value="CHEMTRNSDUCR"/>
</dbReference>
<comment type="similarity">
    <text evidence="1">Belongs to the methyl-accepting chemotaxis (MCP) protein family.</text>
</comment>
<feature type="domain" description="PAC" evidence="6">
    <location>
        <begin position="83"/>
        <end position="135"/>
    </location>
</feature>
<dbReference type="InterPro" id="IPR035965">
    <property type="entry name" value="PAS-like_dom_sf"/>
</dbReference>
<proteinExistence type="inferred from homology"/>
<dbReference type="SUPFAM" id="SSF55785">
    <property type="entry name" value="PYP-like sensor domain (PAS domain)"/>
    <property type="match status" value="2"/>
</dbReference>
<dbReference type="InterPro" id="IPR013655">
    <property type="entry name" value="PAS_fold_3"/>
</dbReference>
<keyword evidence="2" id="KW-0807">Transducer</keyword>
<keyword evidence="9" id="KW-1185">Reference proteome</keyword>